<evidence type="ECO:0000313" key="19">
    <source>
        <dbReference type="EMBL" id="CAL4891077.1"/>
    </source>
</evidence>
<dbReference type="GO" id="GO:0005524">
    <property type="term" value="F:ATP binding"/>
    <property type="evidence" value="ECO:0007669"/>
    <property type="project" value="UniProtKB-UniRule"/>
</dbReference>
<dbReference type="SMART" id="SM00220">
    <property type="entry name" value="S_TKc"/>
    <property type="match status" value="1"/>
</dbReference>
<dbReference type="FunFam" id="1.10.510.10:FF:000240">
    <property type="entry name" value="Lectin-domain containing receptor kinase A4.3"/>
    <property type="match status" value="1"/>
</dbReference>
<keyword evidence="10 15" id="KW-0067">ATP-binding</keyword>
<dbReference type="GO" id="GO:0016301">
    <property type="term" value="F:kinase activity"/>
    <property type="evidence" value="ECO:0007669"/>
    <property type="project" value="UniProtKB-KW"/>
</dbReference>
<feature type="compositionally biased region" description="Polar residues" evidence="16">
    <location>
        <begin position="725"/>
        <end position="748"/>
    </location>
</feature>
<reference evidence="19" key="1">
    <citation type="submission" date="2024-10" db="EMBL/GenBank/DDBJ databases">
        <authorList>
            <person name="Ryan C."/>
        </authorList>
    </citation>
    <scope>NUCLEOTIDE SEQUENCE [LARGE SCALE GENOMIC DNA]</scope>
</reference>
<sequence length="748" mass="80352">MLLPRAAFSAAAGDGVGGCNRRCNSLIVPYPFGFSGDCPILVSCNAATSKALLPHSAAAAPYPILSFDSSASTLLVSMAPSCNRSVLEAKASLSGDGYGVSSRTALFLRGGCRAPPPRSTSNCTAPSDVLVVTRVFHTAQCGGNDTDWTCVSSTPPDPGSIAAITGQGQFMMLEDELDAAGCEDVLTAAVYGYTAAGVPSLAFGVAELGWWLNGSCEEAALVDGYYCTKYSMCYDVETPSGARGHRCTCWDDDGCYDGRLQKRGRNLPAVAAGVSAAASLTIGLSAVFCLWKRRRQKKNSTVKTLEATKTKGAPNNGVILFRGKPVDDDFQLEEGVTGPRRFWYDELAAATGDFSDDRRLGSGGFGSVYRGFMADTNRDVAVKRVSKSSRQGWNEFASEVRIISRLRHRNLVQLIGWCHGSDGDDELLLVYELMPNGSLDAHIYDTEKVLTWPVRYGIALGVGASLLYLHEDAERRVVHRDIKPSNVMLDETFTAKLGDFGLARLIDDGRRSHTTGVAGTMGYMDPECMLAGRTSVESDVYSFGVLLLEIACGRRPAVRVGDEEYFVHLVQWVWDLYGGGSILDAKDARLDGKFDGREMACTMLVGLWCAHPDRSLRPTIRQAVNVLRFEAPPPSLPAKMPVATDIKPSNVTACTMLVGLWCAHPDRGLRPTIRQAVSVLRFEAPPPSLPVATYGPPGDRPGPGFPSSSLEPSTVSDGVSDRNGHSGTTEPGDDSSLTKWQSSNTSVW</sequence>
<evidence type="ECO:0000256" key="11">
    <source>
        <dbReference type="ARBA" id="ARBA00022989"/>
    </source>
</evidence>
<evidence type="ECO:0000256" key="8">
    <source>
        <dbReference type="ARBA" id="ARBA00022741"/>
    </source>
</evidence>
<dbReference type="PROSITE" id="PS00108">
    <property type="entry name" value="PROTEIN_KINASE_ST"/>
    <property type="match status" value="1"/>
</dbReference>
<evidence type="ECO:0000256" key="10">
    <source>
        <dbReference type="ARBA" id="ARBA00022840"/>
    </source>
</evidence>
<dbReference type="InterPro" id="IPR000719">
    <property type="entry name" value="Prot_kinase_dom"/>
</dbReference>
<evidence type="ECO:0000256" key="1">
    <source>
        <dbReference type="ARBA" id="ARBA00004251"/>
    </source>
</evidence>
<keyword evidence="4" id="KW-1003">Cell membrane</keyword>
<feature type="binding site" evidence="15">
    <location>
        <position position="383"/>
    </location>
    <ligand>
        <name>ATP</name>
        <dbReference type="ChEBI" id="CHEBI:30616"/>
    </ligand>
</feature>
<dbReference type="InterPro" id="IPR011009">
    <property type="entry name" value="Kinase-like_dom_sf"/>
</dbReference>
<dbReference type="Pfam" id="PF00069">
    <property type="entry name" value="Pkinase"/>
    <property type="match status" value="1"/>
</dbReference>
<evidence type="ECO:0000256" key="6">
    <source>
        <dbReference type="ARBA" id="ARBA00022692"/>
    </source>
</evidence>
<dbReference type="Gene3D" id="3.30.200.20">
    <property type="entry name" value="Phosphorylase Kinase, domain 1"/>
    <property type="match status" value="1"/>
</dbReference>
<evidence type="ECO:0000256" key="2">
    <source>
        <dbReference type="ARBA" id="ARBA00008536"/>
    </source>
</evidence>
<keyword evidence="20" id="KW-1185">Reference proteome</keyword>
<dbReference type="Proteomes" id="UP001497457">
    <property type="component" value="Chromosome 10rd"/>
</dbReference>
<comment type="subcellular location">
    <subcellularLocation>
        <location evidence="1">Cell membrane</location>
        <topology evidence="1">Single-pass type I membrane protein</topology>
    </subcellularLocation>
</comment>
<evidence type="ECO:0000256" key="4">
    <source>
        <dbReference type="ARBA" id="ARBA00022475"/>
    </source>
</evidence>
<evidence type="ECO:0000256" key="13">
    <source>
        <dbReference type="ARBA" id="ARBA00023170"/>
    </source>
</evidence>
<feature type="domain" description="Protein kinase" evidence="18">
    <location>
        <begin position="354"/>
        <end position="636"/>
    </location>
</feature>
<feature type="transmembrane region" description="Helical" evidence="17">
    <location>
        <begin position="269"/>
        <end position="291"/>
    </location>
</feature>
<evidence type="ECO:0000256" key="9">
    <source>
        <dbReference type="ARBA" id="ARBA00022777"/>
    </source>
</evidence>
<keyword evidence="12 17" id="KW-0472">Membrane</keyword>
<evidence type="ECO:0000313" key="20">
    <source>
        <dbReference type="Proteomes" id="UP001497457"/>
    </source>
</evidence>
<keyword evidence="8 15" id="KW-0547">Nucleotide-binding</keyword>
<dbReference type="GO" id="GO:0005886">
    <property type="term" value="C:plasma membrane"/>
    <property type="evidence" value="ECO:0007669"/>
    <property type="project" value="UniProtKB-SubCell"/>
</dbReference>
<comment type="similarity">
    <text evidence="2">In the N-terminal section; belongs to the leguminous lectin family.</text>
</comment>
<dbReference type="FunFam" id="3.30.200.20:FF:000168">
    <property type="entry name" value="L-type lectin-domain containing receptor kinase IX.1"/>
    <property type="match status" value="1"/>
</dbReference>
<accession>A0ABC8VHN5</accession>
<dbReference type="GO" id="GO:0002229">
    <property type="term" value="P:defense response to oomycetes"/>
    <property type="evidence" value="ECO:0007669"/>
    <property type="project" value="UniProtKB-ARBA"/>
</dbReference>
<keyword evidence="6 17" id="KW-0812">Transmembrane</keyword>
<evidence type="ECO:0000256" key="12">
    <source>
        <dbReference type="ARBA" id="ARBA00023136"/>
    </source>
</evidence>
<dbReference type="SUPFAM" id="SSF56112">
    <property type="entry name" value="Protein kinase-like (PK-like)"/>
    <property type="match status" value="1"/>
</dbReference>
<evidence type="ECO:0000256" key="15">
    <source>
        <dbReference type="PROSITE-ProRule" id="PRU10141"/>
    </source>
</evidence>
<evidence type="ECO:0000256" key="16">
    <source>
        <dbReference type="SAM" id="MobiDB-lite"/>
    </source>
</evidence>
<keyword evidence="11 17" id="KW-1133">Transmembrane helix</keyword>
<protein>
    <recommendedName>
        <fullName evidence="18">Protein kinase domain-containing protein</fullName>
    </recommendedName>
</protein>
<dbReference type="PROSITE" id="PS00107">
    <property type="entry name" value="PROTEIN_KINASE_ATP"/>
    <property type="match status" value="1"/>
</dbReference>
<dbReference type="InterPro" id="IPR050528">
    <property type="entry name" value="L-type_Lectin-RKs"/>
</dbReference>
<dbReference type="PANTHER" id="PTHR27007">
    <property type="match status" value="1"/>
</dbReference>
<dbReference type="InterPro" id="IPR008271">
    <property type="entry name" value="Ser/Thr_kinase_AS"/>
</dbReference>
<evidence type="ECO:0000259" key="18">
    <source>
        <dbReference type="PROSITE" id="PS50011"/>
    </source>
</evidence>
<organism evidence="19 20">
    <name type="scientific">Urochloa decumbens</name>
    <dbReference type="NCBI Taxonomy" id="240449"/>
    <lineage>
        <taxon>Eukaryota</taxon>
        <taxon>Viridiplantae</taxon>
        <taxon>Streptophyta</taxon>
        <taxon>Embryophyta</taxon>
        <taxon>Tracheophyta</taxon>
        <taxon>Spermatophyta</taxon>
        <taxon>Magnoliopsida</taxon>
        <taxon>Liliopsida</taxon>
        <taxon>Poales</taxon>
        <taxon>Poaceae</taxon>
        <taxon>PACMAD clade</taxon>
        <taxon>Panicoideae</taxon>
        <taxon>Panicodae</taxon>
        <taxon>Paniceae</taxon>
        <taxon>Melinidinae</taxon>
        <taxon>Urochloa</taxon>
    </lineage>
</organism>
<keyword evidence="5" id="KW-0808">Transferase</keyword>
<dbReference type="InterPro" id="IPR017441">
    <property type="entry name" value="Protein_kinase_ATP_BS"/>
</dbReference>
<comment type="similarity">
    <text evidence="3">In the C-terminal section; belongs to the protein kinase superfamily. Ser/Thr protein kinase family.</text>
</comment>
<evidence type="ECO:0000256" key="17">
    <source>
        <dbReference type="SAM" id="Phobius"/>
    </source>
</evidence>
<dbReference type="EMBL" id="OZ075120">
    <property type="protein sequence ID" value="CAL4891077.1"/>
    <property type="molecule type" value="Genomic_DNA"/>
</dbReference>
<evidence type="ECO:0000256" key="5">
    <source>
        <dbReference type="ARBA" id="ARBA00022679"/>
    </source>
</evidence>
<gene>
    <name evidence="19" type="ORF">URODEC1_LOCUS3596</name>
</gene>
<keyword evidence="9" id="KW-0418">Kinase</keyword>
<name>A0ABC8VHN5_9POAL</name>
<evidence type="ECO:0000256" key="7">
    <source>
        <dbReference type="ARBA" id="ARBA00022729"/>
    </source>
</evidence>
<evidence type="ECO:0000256" key="14">
    <source>
        <dbReference type="ARBA" id="ARBA00023180"/>
    </source>
</evidence>
<keyword evidence="7" id="KW-0732">Signal</keyword>
<dbReference type="CDD" id="cd14066">
    <property type="entry name" value="STKc_IRAK"/>
    <property type="match status" value="1"/>
</dbReference>
<dbReference type="AlphaFoldDB" id="A0ABC8VHN5"/>
<proteinExistence type="inferred from homology"/>
<dbReference type="Gene3D" id="1.10.510.10">
    <property type="entry name" value="Transferase(Phosphotransferase) domain 1"/>
    <property type="match status" value="1"/>
</dbReference>
<keyword evidence="13" id="KW-0675">Receptor</keyword>
<dbReference type="PROSITE" id="PS50011">
    <property type="entry name" value="PROTEIN_KINASE_DOM"/>
    <property type="match status" value="1"/>
</dbReference>
<keyword evidence="14" id="KW-0325">Glycoprotein</keyword>
<feature type="region of interest" description="Disordered" evidence="16">
    <location>
        <begin position="687"/>
        <end position="748"/>
    </location>
</feature>
<evidence type="ECO:0000256" key="3">
    <source>
        <dbReference type="ARBA" id="ARBA00010217"/>
    </source>
</evidence>